<evidence type="ECO:0000256" key="5">
    <source>
        <dbReference type="ARBA" id="ARBA00022989"/>
    </source>
</evidence>
<dbReference type="Proteomes" id="UP000014760">
    <property type="component" value="Unassembled WGS sequence"/>
</dbReference>
<feature type="signal peptide" evidence="7">
    <location>
        <begin position="1"/>
        <end position="15"/>
    </location>
</feature>
<sequence>LMVMALLMTIPWTWWHLYLEEIAKRHAHVMKQVPVACKDDAEVSLFQWLSSLYTVRTDECFEFHRNLLVDPM</sequence>
<comment type="similarity">
    <text evidence="2">Belongs to the chloride channel MCLC family.</text>
</comment>
<accession>R7V2D4</accession>
<evidence type="ECO:0000313" key="10">
    <source>
        <dbReference type="Proteomes" id="UP000014760"/>
    </source>
</evidence>
<name>R7V2D4_CAPTE</name>
<feature type="non-terminal residue" evidence="8">
    <location>
        <position position="72"/>
    </location>
</feature>
<evidence type="ECO:0000256" key="6">
    <source>
        <dbReference type="ARBA" id="ARBA00023136"/>
    </source>
</evidence>
<evidence type="ECO:0000256" key="2">
    <source>
        <dbReference type="ARBA" id="ARBA00005944"/>
    </source>
</evidence>
<evidence type="ECO:0000256" key="3">
    <source>
        <dbReference type="ARBA" id="ARBA00015571"/>
    </source>
</evidence>
<dbReference type="PANTHER" id="PTHR34093:SF1">
    <property type="entry name" value="CHLORIDE CHANNEL CLIC-LIKE PROTEIN 1"/>
    <property type="match status" value="1"/>
</dbReference>
<keyword evidence="6" id="KW-0472">Membrane</keyword>
<evidence type="ECO:0000256" key="7">
    <source>
        <dbReference type="SAM" id="SignalP"/>
    </source>
</evidence>
<dbReference type="GO" id="GO:0005254">
    <property type="term" value="F:chloride channel activity"/>
    <property type="evidence" value="ECO:0007669"/>
    <property type="project" value="TreeGrafter"/>
</dbReference>
<keyword evidence="5" id="KW-1133">Transmembrane helix</keyword>
<feature type="non-terminal residue" evidence="8">
    <location>
        <position position="1"/>
    </location>
</feature>
<gene>
    <name evidence="8" type="ORF">CAPTEDRAFT_80369</name>
</gene>
<dbReference type="STRING" id="283909.R7V2D4"/>
<dbReference type="EMBL" id="AMQN01019295">
    <property type="status" value="NOT_ANNOTATED_CDS"/>
    <property type="molecule type" value="Genomic_DNA"/>
</dbReference>
<protein>
    <recommendedName>
        <fullName evidence="3">Chloride channel CLIC-like protein 1</fullName>
    </recommendedName>
</protein>
<dbReference type="HOGENOM" id="CLU_2729489_0_0_1"/>
<dbReference type="InterPro" id="IPR009231">
    <property type="entry name" value="Chloride_chnl_CLIC-like"/>
</dbReference>
<reference evidence="10" key="1">
    <citation type="submission" date="2012-12" db="EMBL/GenBank/DDBJ databases">
        <authorList>
            <person name="Hellsten U."/>
            <person name="Grimwood J."/>
            <person name="Chapman J.A."/>
            <person name="Shapiro H."/>
            <person name="Aerts A."/>
            <person name="Otillar R.P."/>
            <person name="Terry A.Y."/>
            <person name="Boore J.L."/>
            <person name="Simakov O."/>
            <person name="Marletaz F."/>
            <person name="Cho S.-J."/>
            <person name="Edsinger-Gonzales E."/>
            <person name="Havlak P."/>
            <person name="Kuo D.-H."/>
            <person name="Larsson T."/>
            <person name="Lv J."/>
            <person name="Arendt D."/>
            <person name="Savage R."/>
            <person name="Osoegawa K."/>
            <person name="de Jong P."/>
            <person name="Lindberg D.R."/>
            <person name="Seaver E.C."/>
            <person name="Weisblat D.A."/>
            <person name="Putnam N.H."/>
            <person name="Grigoriev I.V."/>
            <person name="Rokhsar D.S."/>
        </authorList>
    </citation>
    <scope>NUCLEOTIDE SEQUENCE</scope>
    <source>
        <strain evidence="10">I ESC-2004</strain>
    </source>
</reference>
<feature type="chain" id="PRO_5011952051" description="Chloride channel CLIC-like protein 1" evidence="7">
    <location>
        <begin position="16"/>
        <end position="72"/>
    </location>
</feature>
<evidence type="ECO:0000313" key="8">
    <source>
        <dbReference type="EMBL" id="ELU13023.1"/>
    </source>
</evidence>
<dbReference type="PANTHER" id="PTHR34093">
    <property type="entry name" value="CHLORIDE CHANNEL CLIC-LIKE PROTEIN 1"/>
    <property type="match status" value="1"/>
</dbReference>
<reference evidence="8 10" key="2">
    <citation type="journal article" date="2013" name="Nature">
        <title>Insights into bilaterian evolution from three spiralian genomes.</title>
        <authorList>
            <person name="Simakov O."/>
            <person name="Marletaz F."/>
            <person name="Cho S.J."/>
            <person name="Edsinger-Gonzales E."/>
            <person name="Havlak P."/>
            <person name="Hellsten U."/>
            <person name="Kuo D.H."/>
            <person name="Larsson T."/>
            <person name="Lv J."/>
            <person name="Arendt D."/>
            <person name="Savage R."/>
            <person name="Osoegawa K."/>
            <person name="de Jong P."/>
            <person name="Grimwood J."/>
            <person name="Chapman J.A."/>
            <person name="Shapiro H."/>
            <person name="Aerts A."/>
            <person name="Otillar R.P."/>
            <person name="Terry A.Y."/>
            <person name="Boore J.L."/>
            <person name="Grigoriev I.V."/>
            <person name="Lindberg D.R."/>
            <person name="Seaver E.C."/>
            <person name="Weisblat D.A."/>
            <person name="Putnam N.H."/>
            <person name="Rokhsar D.S."/>
        </authorList>
    </citation>
    <scope>NUCLEOTIDE SEQUENCE</scope>
    <source>
        <strain evidence="8 10">I ESC-2004</strain>
    </source>
</reference>
<proteinExistence type="inferred from homology"/>
<keyword evidence="7" id="KW-0732">Signal</keyword>
<evidence type="ECO:0000256" key="1">
    <source>
        <dbReference type="ARBA" id="ARBA00004141"/>
    </source>
</evidence>
<dbReference type="GO" id="GO:0016020">
    <property type="term" value="C:membrane"/>
    <property type="evidence" value="ECO:0007669"/>
    <property type="project" value="UniProtKB-SubCell"/>
</dbReference>
<evidence type="ECO:0000256" key="4">
    <source>
        <dbReference type="ARBA" id="ARBA00022692"/>
    </source>
</evidence>
<keyword evidence="10" id="KW-1185">Reference proteome</keyword>
<dbReference type="OrthoDB" id="10037397at2759"/>
<keyword evidence="4" id="KW-0812">Transmembrane</keyword>
<dbReference type="AlphaFoldDB" id="R7V2D4"/>
<comment type="subcellular location">
    <subcellularLocation>
        <location evidence="1">Membrane</location>
        <topology evidence="1">Multi-pass membrane protein</topology>
    </subcellularLocation>
</comment>
<dbReference type="EnsemblMetazoa" id="CapteT80369">
    <property type="protein sequence ID" value="CapteP80369"/>
    <property type="gene ID" value="CapteG80369"/>
</dbReference>
<evidence type="ECO:0000313" key="9">
    <source>
        <dbReference type="EnsemblMetazoa" id="CapteP80369"/>
    </source>
</evidence>
<reference evidence="9" key="3">
    <citation type="submission" date="2015-06" db="UniProtKB">
        <authorList>
            <consortium name="EnsemblMetazoa"/>
        </authorList>
    </citation>
    <scope>IDENTIFICATION</scope>
</reference>
<dbReference type="Pfam" id="PF05934">
    <property type="entry name" value="MCLC"/>
    <property type="match status" value="1"/>
</dbReference>
<dbReference type="GO" id="GO:0005783">
    <property type="term" value="C:endoplasmic reticulum"/>
    <property type="evidence" value="ECO:0007669"/>
    <property type="project" value="TreeGrafter"/>
</dbReference>
<organism evidence="8">
    <name type="scientific">Capitella teleta</name>
    <name type="common">Polychaete worm</name>
    <dbReference type="NCBI Taxonomy" id="283909"/>
    <lineage>
        <taxon>Eukaryota</taxon>
        <taxon>Metazoa</taxon>
        <taxon>Spiralia</taxon>
        <taxon>Lophotrochozoa</taxon>
        <taxon>Annelida</taxon>
        <taxon>Polychaeta</taxon>
        <taxon>Sedentaria</taxon>
        <taxon>Scolecida</taxon>
        <taxon>Capitellidae</taxon>
        <taxon>Capitella</taxon>
    </lineage>
</organism>
<dbReference type="EMBL" id="KB295560">
    <property type="protein sequence ID" value="ELU13023.1"/>
    <property type="molecule type" value="Genomic_DNA"/>
</dbReference>